<reference evidence="1" key="1">
    <citation type="submission" date="2020-05" db="EMBL/GenBank/DDBJ databases">
        <authorList>
            <person name="Chiriac C."/>
            <person name="Salcher M."/>
            <person name="Ghai R."/>
            <person name="Kavagutti S V."/>
        </authorList>
    </citation>
    <scope>NUCLEOTIDE SEQUENCE</scope>
</reference>
<dbReference type="InterPro" id="IPR006311">
    <property type="entry name" value="TAT_signal"/>
</dbReference>
<dbReference type="PROSITE" id="PS51318">
    <property type="entry name" value="TAT"/>
    <property type="match status" value="1"/>
</dbReference>
<dbReference type="SUPFAM" id="SSF52833">
    <property type="entry name" value="Thioredoxin-like"/>
    <property type="match status" value="1"/>
</dbReference>
<sequence>MIPETPRSVDRRSFLRTAGLVGGGAALFASAPGLLSACGGSSSTPSGTVTLSGDANARNLVGLFNYSGDYLVSGIPQRLPFAIATPEGPPAVDGPPTLTVQLHRDQQPVGDPIVLERHADGTPIAYYPMVTTFTETGVWSITTDLDRQESSQNFMVQAPDTVPLRQVGQSMVPVDSPTVDDAGGVDPICTSVPPCSLHTQTLAAALATREPVALLISTPQFCQTGVCGPVLDTLVGLMPEFASVRFVHAEVYNRPNNGGDPAADGVTDTVTAYGLSFEPSLFVADAQGVIRTRLDNIFDRGELRAALAGVS</sequence>
<dbReference type="AlphaFoldDB" id="A0A6J5YI46"/>
<name>A0A6J5YI46_9ZZZZ</name>
<protein>
    <submittedName>
        <fullName evidence="1">Unannotated protein</fullName>
    </submittedName>
</protein>
<accession>A0A6J5YI46</accession>
<proteinExistence type="predicted"/>
<gene>
    <name evidence="1" type="ORF">UFOPK1392_01030</name>
</gene>
<dbReference type="InterPro" id="IPR036249">
    <property type="entry name" value="Thioredoxin-like_sf"/>
</dbReference>
<evidence type="ECO:0000313" key="1">
    <source>
        <dbReference type="EMBL" id="CAB4323278.1"/>
    </source>
</evidence>
<organism evidence="1">
    <name type="scientific">freshwater metagenome</name>
    <dbReference type="NCBI Taxonomy" id="449393"/>
    <lineage>
        <taxon>unclassified sequences</taxon>
        <taxon>metagenomes</taxon>
        <taxon>ecological metagenomes</taxon>
    </lineage>
</organism>
<dbReference type="EMBL" id="CAEMXZ010000035">
    <property type="protein sequence ID" value="CAB4323278.1"/>
    <property type="molecule type" value="Genomic_DNA"/>
</dbReference>